<dbReference type="EMBL" id="JARFPK010000008">
    <property type="protein sequence ID" value="MDF0590139.1"/>
    <property type="molecule type" value="Genomic_DNA"/>
</dbReference>
<evidence type="ECO:0000259" key="1">
    <source>
        <dbReference type="SMART" id="SM00670"/>
    </source>
</evidence>
<dbReference type="CDD" id="cd09879">
    <property type="entry name" value="PIN_VapC_AF0591-like"/>
    <property type="match status" value="1"/>
</dbReference>
<dbReference type="SUPFAM" id="SSF88723">
    <property type="entry name" value="PIN domain-like"/>
    <property type="match status" value="1"/>
</dbReference>
<reference evidence="2 3" key="1">
    <citation type="submission" date="2023-03" db="EMBL/GenBank/DDBJ databases">
        <title>WGS of Methanotrichaceae archaeon Mx.</title>
        <authorList>
            <person name="Sorokin D.Y."/>
            <person name="Merkel A.Y."/>
        </authorList>
    </citation>
    <scope>NUCLEOTIDE SEQUENCE [LARGE SCALE GENOMIC DNA]</scope>
    <source>
        <strain evidence="2 3">Mx</strain>
    </source>
</reference>
<name>A0ABT5X624_9EURY</name>
<comment type="caution">
    <text evidence="2">The sequence shown here is derived from an EMBL/GenBank/DDBJ whole genome shotgun (WGS) entry which is preliminary data.</text>
</comment>
<organism evidence="2 3">
    <name type="scientific">Candidatus Methanocrinis natronophilus</name>
    <dbReference type="NCBI Taxonomy" id="3033396"/>
    <lineage>
        <taxon>Archaea</taxon>
        <taxon>Methanobacteriati</taxon>
        <taxon>Methanobacteriota</taxon>
        <taxon>Stenosarchaea group</taxon>
        <taxon>Methanomicrobia</taxon>
        <taxon>Methanotrichales</taxon>
        <taxon>Methanotrichaceae</taxon>
        <taxon>Methanocrinis</taxon>
    </lineage>
</organism>
<dbReference type="Pfam" id="PF18477">
    <property type="entry name" value="PIN_9"/>
    <property type="match status" value="1"/>
</dbReference>
<sequence>MKVLLDANALMVPGQFGVDVFEELERLGFREFLVARPVLIEIEALAELAGSRRDRTAARIGLLLAERCEIFEASGRADEALIAIAEKTGAAVFTNDRELKKKLSTRGVTVIHLRQRRRLEIANRKEF</sequence>
<evidence type="ECO:0000313" key="3">
    <source>
        <dbReference type="Proteomes" id="UP001220010"/>
    </source>
</evidence>
<accession>A0ABT5X624</accession>
<proteinExistence type="predicted"/>
<dbReference type="InterPro" id="IPR029060">
    <property type="entry name" value="PIN-like_dom_sf"/>
</dbReference>
<keyword evidence="2" id="KW-0238">DNA-binding</keyword>
<evidence type="ECO:0000313" key="2">
    <source>
        <dbReference type="EMBL" id="MDF0590139.1"/>
    </source>
</evidence>
<dbReference type="InterPro" id="IPR002716">
    <property type="entry name" value="PIN_dom"/>
</dbReference>
<gene>
    <name evidence="2" type="ORF">P0O15_02960</name>
</gene>
<dbReference type="GO" id="GO:0003677">
    <property type="term" value="F:DNA binding"/>
    <property type="evidence" value="ECO:0007669"/>
    <property type="project" value="UniProtKB-KW"/>
</dbReference>
<dbReference type="InterPro" id="IPR041120">
    <property type="entry name" value="PIN_9"/>
</dbReference>
<keyword evidence="3" id="KW-1185">Reference proteome</keyword>
<feature type="domain" description="PIN" evidence="1">
    <location>
        <begin position="1"/>
        <end position="101"/>
    </location>
</feature>
<dbReference type="Proteomes" id="UP001220010">
    <property type="component" value="Unassembled WGS sequence"/>
</dbReference>
<dbReference type="SMART" id="SM00670">
    <property type="entry name" value="PINc"/>
    <property type="match status" value="1"/>
</dbReference>
<protein>
    <submittedName>
        <fullName evidence="2">DNA-binding protein</fullName>
    </submittedName>
</protein>
<dbReference type="Gene3D" id="3.40.50.1010">
    <property type="entry name" value="5'-nuclease"/>
    <property type="match status" value="1"/>
</dbReference>